<sequence length="155" mass="17646">MKLCDGCIKGKMSVDKFPSNVRGHVKTTSVLQLVHTDVMGPMSVKSQGKARYALTFIDDYSHFVMMEVDKDARDNMEVDEEVYDSVPIVRKQISSNTDMNLLPVATVNTLKQPIRKQLPVERRPQLPPPTEQQQLGYKRELSGAIVFRPLLKDDW</sequence>
<evidence type="ECO:0000313" key="2">
    <source>
        <dbReference type="Proteomes" id="UP001163321"/>
    </source>
</evidence>
<keyword evidence="2" id="KW-1185">Reference proteome</keyword>
<gene>
    <name evidence="1" type="ORF">PsorP6_011685</name>
</gene>
<reference evidence="1 2" key="1">
    <citation type="journal article" date="2022" name="bioRxiv">
        <title>The genome of the oomycete Peronosclerospora sorghi, a cosmopolitan pathogen of maize and sorghum, is inflated with dispersed pseudogenes.</title>
        <authorList>
            <person name="Fletcher K."/>
            <person name="Martin F."/>
            <person name="Isakeit T."/>
            <person name="Cavanaugh K."/>
            <person name="Magill C."/>
            <person name="Michelmore R."/>
        </authorList>
    </citation>
    <scope>NUCLEOTIDE SEQUENCE [LARGE SCALE GENOMIC DNA]</scope>
    <source>
        <strain evidence="1">P6</strain>
    </source>
</reference>
<dbReference type="EMBL" id="CM047591">
    <property type="protein sequence ID" value="KAI9918718.1"/>
    <property type="molecule type" value="Genomic_DNA"/>
</dbReference>
<organism evidence="1 2">
    <name type="scientific">Peronosclerospora sorghi</name>
    <dbReference type="NCBI Taxonomy" id="230839"/>
    <lineage>
        <taxon>Eukaryota</taxon>
        <taxon>Sar</taxon>
        <taxon>Stramenopiles</taxon>
        <taxon>Oomycota</taxon>
        <taxon>Peronosporomycetes</taxon>
        <taxon>Peronosporales</taxon>
        <taxon>Peronosporaceae</taxon>
        <taxon>Peronosclerospora</taxon>
    </lineage>
</organism>
<evidence type="ECO:0000313" key="1">
    <source>
        <dbReference type="EMBL" id="KAI9918718.1"/>
    </source>
</evidence>
<comment type="caution">
    <text evidence="1">The sequence shown here is derived from an EMBL/GenBank/DDBJ whole genome shotgun (WGS) entry which is preliminary data.</text>
</comment>
<accession>A0ACC0WKW3</accession>
<protein>
    <submittedName>
        <fullName evidence="1">Uncharacterized protein</fullName>
    </submittedName>
</protein>
<name>A0ACC0WKW3_9STRA</name>
<dbReference type="Proteomes" id="UP001163321">
    <property type="component" value="Chromosome 12"/>
</dbReference>
<proteinExistence type="predicted"/>